<gene>
    <name evidence="1" type="ordered locus">Arnit_2436</name>
</gene>
<dbReference type="eggNOG" id="COG3311">
    <property type="taxonomic scope" value="Bacteria"/>
</dbReference>
<proteinExistence type="predicted"/>
<dbReference type="Gene3D" id="1.10.238.160">
    <property type="match status" value="1"/>
</dbReference>
<dbReference type="InterPro" id="IPR009061">
    <property type="entry name" value="DNA-bd_dom_put_sf"/>
</dbReference>
<dbReference type="InterPro" id="IPR010260">
    <property type="entry name" value="AlpA"/>
</dbReference>
<dbReference type="Proteomes" id="UP000000939">
    <property type="component" value="Chromosome"/>
</dbReference>
<dbReference type="RefSeq" id="WP_013136231.1">
    <property type="nucleotide sequence ID" value="NC_014166.1"/>
</dbReference>
<organism evidence="1 2">
    <name type="scientific">Arcobacter nitrofigilis (strain ATCC 33309 / DSM 7299 / CCUG 15893 / LMG 7604 / NCTC 12251 / CI)</name>
    <name type="common">Campylobacter nitrofigilis</name>
    <dbReference type="NCBI Taxonomy" id="572480"/>
    <lineage>
        <taxon>Bacteria</taxon>
        <taxon>Pseudomonadati</taxon>
        <taxon>Campylobacterota</taxon>
        <taxon>Epsilonproteobacteria</taxon>
        <taxon>Campylobacterales</taxon>
        <taxon>Arcobacteraceae</taxon>
        <taxon>Arcobacter</taxon>
    </lineage>
</organism>
<keyword evidence="2" id="KW-1185">Reference proteome</keyword>
<dbReference type="PANTHER" id="PTHR36154">
    <property type="entry name" value="DNA-BINDING TRANSCRIPTIONAL ACTIVATOR ALPA"/>
    <property type="match status" value="1"/>
</dbReference>
<dbReference type="OrthoDB" id="9801242at2"/>
<sequence>MTNFIRIQDVMKKTGIARSTIWLWVKENRFPKPVKLSPRITVWEEDKIQEWQKTQLTYTK</sequence>
<dbReference type="InterPro" id="IPR052931">
    <property type="entry name" value="Prophage_regulatory_activator"/>
</dbReference>
<dbReference type="KEGG" id="ant:Arnit_2436"/>
<dbReference type="STRING" id="572480.Arnit_2436"/>
<name>D5V1C4_ARCNC</name>
<evidence type="ECO:0000313" key="1">
    <source>
        <dbReference type="EMBL" id="ADG94086.1"/>
    </source>
</evidence>
<dbReference type="AlphaFoldDB" id="D5V1C4"/>
<evidence type="ECO:0000313" key="2">
    <source>
        <dbReference type="Proteomes" id="UP000000939"/>
    </source>
</evidence>
<reference evidence="1 2" key="1">
    <citation type="journal article" date="2010" name="Stand. Genomic Sci.">
        <title>Complete genome sequence of Arcobacter nitrofigilis type strain (CI).</title>
        <authorList>
            <person name="Pati A."/>
            <person name="Gronow S."/>
            <person name="Lapidus A."/>
            <person name="Copeland A."/>
            <person name="Glavina Del Rio T."/>
            <person name="Nolan M."/>
            <person name="Lucas S."/>
            <person name="Tice H."/>
            <person name="Cheng J.F."/>
            <person name="Han C."/>
            <person name="Chertkov O."/>
            <person name="Bruce D."/>
            <person name="Tapia R."/>
            <person name="Goodwin L."/>
            <person name="Pitluck S."/>
            <person name="Liolios K."/>
            <person name="Ivanova N."/>
            <person name="Mavromatis K."/>
            <person name="Chen A."/>
            <person name="Palaniappan K."/>
            <person name="Land M."/>
            <person name="Hauser L."/>
            <person name="Chang Y.J."/>
            <person name="Jeffries C.D."/>
            <person name="Detter J.C."/>
            <person name="Rohde M."/>
            <person name="Goker M."/>
            <person name="Bristow J."/>
            <person name="Eisen J.A."/>
            <person name="Markowitz V."/>
            <person name="Hugenholtz P."/>
            <person name="Klenk H.P."/>
            <person name="Kyrpides N.C."/>
        </authorList>
    </citation>
    <scope>NUCLEOTIDE SEQUENCE [LARGE SCALE GENOMIC DNA]</scope>
    <source>
        <strain evidence="2">ATCC 33309 / DSM 7299 / CCUG 15893 / LMG 7604 / NCTC 12251 / CI</strain>
    </source>
</reference>
<dbReference type="EMBL" id="CP001999">
    <property type="protein sequence ID" value="ADG94086.1"/>
    <property type="molecule type" value="Genomic_DNA"/>
</dbReference>
<dbReference type="HOGENOM" id="CLU_140176_15_3_7"/>
<dbReference type="PANTHER" id="PTHR36154:SF1">
    <property type="entry name" value="DNA-BINDING TRANSCRIPTIONAL ACTIVATOR ALPA"/>
    <property type="match status" value="1"/>
</dbReference>
<protein>
    <submittedName>
        <fullName evidence="1">Phage transcriptional regulator, AlpA</fullName>
    </submittedName>
</protein>
<accession>D5V1C4</accession>
<dbReference type="Pfam" id="PF05930">
    <property type="entry name" value="Phage_AlpA"/>
    <property type="match status" value="1"/>
</dbReference>
<dbReference type="SUPFAM" id="SSF46955">
    <property type="entry name" value="Putative DNA-binding domain"/>
    <property type="match status" value="1"/>
</dbReference>